<organism evidence="10 11">
    <name type="scientific">Arthrobacter alpinus</name>
    <dbReference type="NCBI Taxonomy" id="656366"/>
    <lineage>
        <taxon>Bacteria</taxon>
        <taxon>Bacillati</taxon>
        <taxon>Actinomycetota</taxon>
        <taxon>Actinomycetes</taxon>
        <taxon>Micrococcales</taxon>
        <taxon>Micrococcaceae</taxon>
        <taxon>Arthrobacter</taxon>
    </lineage>
</organism>
<keyword evidence="4 7" id="KW-0540">Nuclease</keyword>
<dbReference type="InterPro" id="IPR004843">
    <property type="entry name" value="Calcineurin-like_PHP"/>
</dbReference>
<comment type="function">
    <text evidence="7">SbcCD cleaves DNA hairpin structures. These structures can inhibit DNA replication and are intermediates in certain DNA recombination reactions. The complex acts as a 3'-&gt;5' double strand exonuclease that can open hairpins. It also has a 5' single-strand endonuclease activity.</text>
</comment>
<keyword evidence="7" id="KW-0235">DNA replication</keyword>
<accession>A0A0S2LZ10</accession>
<dbReference type="Gene3D" id="3.60.21.10">
    <property type="match status" value="1"/>
</dbReference>
<dbReference type="Pfam" id="PF00149">
    <property type="entry name" value="Metallophos"/>
    <property type="match status" value="1"/>
</dbReference>
<evidence type="ECO:0000313" key="11">
    <source>
        <dbReference type="Proteomes" id="UP000059574"/>
    </source>
</evidence>
<evidence type="ECO:0000256" key="5">
    <source>
        <dbReference type="ARBA" id="ARBA00022801"/>
    </source>
</evidence>
<dbReference type="GO" id="GO:0008408">
    <property type="term" value="F:3'-5' exonuclease activity"/>
    <property type="evidence" value="ECO:0007669"/>
    <property type="project" value="InterPro"/>
</dbReference>
<comment type="subunit">
    <text evidence="2 7">Heterodimer of SbcC and SbcD.</text>
</comment>
<reference evidence="11" key="1">
    <citation type="submission" date="2015-11" db="EMBL/GenBank/DDBJ databases">
        <authorList>
            <person name="Kumar R."/>
            <person name="Singh D."/>
            <person name="Swarnkar M.K."/>
            <person name="Singh A.K."/>
            <person name="Kumar S."/>
        </authorList>
    </citation>
    <scope>NUCLEOTIDE SEQUENCE [LARGE SCALE GENOMIC DNA]</scope>
    <source>
        <strain evidence="11">ERGS4:06</strain>
    </source>
</reference>
<dbReference type="Proteomes" id="UP000059574">
    <property type="component" value="Chromosome"/>
</dbReference>
<feature type="domain" description="Calcineurin-like phosphoesterase" evidence="8">
    <location>
        <begin position="1"/>
        <end position="229"/>
    </location>
</feature>
<dbReference type="NCBIfam" id="TIGR00619">
    <property type="entry name" value="sbcd"/>
    <property type="match status" value="1"/>
</dbReference>
<dbReference type="SMR" id="A0A0S2LZ10"/>
<keyword evidence="6 7" id="KW-0269">Exonuclease</keyword>
<evidence type="ECO:0000313" key="10">
    <source>
        <dbReference type="EMBL" id="ALO66443.1"/>
    </source>
</evidence>
<dbReference type="AlphaFoldDB" id="A0A0S2LZ10"/>
<evidence type="ECO:0000256" key="1">
    <source>
        <dbReference type="ARBA" id="ARBA00010555"/>
    </source>
</evidence>
<sequence>MKLLHTSDWHLGRSFHGVGTLAAQRRFADQLLDTVTAESIDVVLVAGDVYDRALPSVDVVNLFDDILARLNAAGVQVIVTSGNHDSATRLGFGGRLLESAGVHLRTRIADLATPILLPLDGQAGGADSGVDRGPILAIYGIPYLEPRLVAEELGVEHGTHFSVTEAAVKLIVADLATRPPGTPSVVLAHTFASGGITSASERELSIGGVGAVPLDLFDPFSYTALGHLHGPQRLSESVRYSGSPLPYSFSEAAHHKGAWLLEITEAGLGKVTKVDWAPERALSILKGKLEDLLAEDKWALDEANYCQITLTDNDRPELAMERLRSRFPHTLVLMFDPEIARDANKQSYGSRIAAATDELELCCGFLDHVRHRPANDDEQQLLRAALASAREEEAAR</sequence>
<dbReference type="InterPro" id="IPR041796">
    <property type="entry name" value="Mre11_N"/>
</dbReference>
<keyword evidence="7" id="KW-0233">DNA recombination</keyword>
<dbReference type="RefSeq" id="WP_062287252.1">
    <property type="nucleotide sequence ID" value="NZ_CP013200.1"/>
</dbReference>
<keyword evidence="5 7" id="KW-0378">Hydrolase</keyword>
<dbReference type="GO" id="GO:0004519">
    <property type="term" value="F:endonuclease activity"/>
    <property type="evidence" value="ECO:0007669"/>
    <property type="project" value="UniProtKB-KW"/>
</dbReference>
<dbReference type="InterPro" id="IPR050535">
    <property type="entry name" value="DNA_Repair-Maintenance_Comp"/>
</dbReference>
<evidence type="ECO:0000256" key="6">
    <source>
        <dbReference type="ARBA" id="ARBA00022839"/>
    </source>
</evidence>
<dbReference type="PANTHER" id="PTHR30337">
    <property type="entry name" value="COMPONENT OF ATP-DEPENDENT DSDNA EXONUCLEASE"/>
    <property type="match status" value="1"/>
</dbReference>
<keyword evidence="7" id="KW-0255">Endonuclease</keyword>
<evidence type="ECO:0000256" key="4">
    <source>
        <dbReference type="ARBA" id="ARBA00022722"/>
    </source>
</evidence>
<dbReference type="InterPro" id="IPR029052">
    <property type="entry name" value="Metallo-depent_PP-like"/>
</dbReference>
<evidence type="ECO:0000259" key="9">
    <source>
        <dbReference type="Pfam" id="PF12320"/>
    </source>
</evidence>
<evidence type="ECO:0000259" key="8">
    <source>
        <dbReference type="Pfam" id="PF00149"/>
    </source>
</evidence>
<protein>
    <recommendedName>
        <fullName evidence="3 7">Nuclease SbcCD subunit D</fullName>
    </recommendedName>
</protein>
<dbReference type="CDD" id="cd00840">
    <property type="entry name" value="MPP_Mre11_N"/>
    <property type="match status" value="1"/>
</dbReference>
<dbReference type="InterPro" id="IPR004593">
    <property type="entry name" value="SbcD"/>
</dbReference>
<evidence type="ECO:0000256" key="7">
    <source>
        <dbReference type="RuleBase" id="RU363069"/>
    </source>
</evidence>
<dbReference type="Pfam" id="PF12320">
    <property type="entry name" value="SbcD_C"/>
    <property type="match status" value="1"/>
</dbReference>
<evidence type="ECO:0000256" key="3">
    <source>
        <dbReference type="ARBA" id="ARBA00013365"/>
    </source>
</evidence>
<dbReference type="GO" id="GO:0006310">
    <property type="term" value="P:DNA recombination"/>
    <property type="evidence" value="ECO:0007669"/>
    <property type="project" value="UniProtKB-KW"/>
</dbReference>
<feature type="domain" description="Nuclease SbcCD subunit D C-terminal" evidence="9">
    <location>
        <begin position="280"/>
        <end position="333"/>
    </location>
</feature>
<dbReference type="PANTHER" id="PTHR30337:SF0">
    <property type="entry name" value="NUCLEASE SBCCD SUBUNIT D"/>
    <property type="match status" value="1"/>
</dbReference>
<evidence type="ECO:0000256" key="2">
    <source>
        <dbReference type="ARBA" id="ARBA00011322"/>
    </source>
</evidence>
<proteinExistence type="inferred from homology"/>
<dbReference type="GO" id="GO:0006260">
    <property type="term" value="P:DNA replication"/>
    <property type="evidence" value="ECO:0007669"/>
    <property type="project" value="UniProtKB-KW"/>
</dbReference>
<dbReference type="OrthoDB" id="9773856at2"/>
<name>A0A0S2LZ10_9MICC</name>
<dbReference type="EMBL" id="CP013200">
    <property type="protein sequence ID" value="ALO66443.1"/>
    <property type="molecule type" value="Genomic_DNA"/>
</dbReference>
<dbReference type="InterPro" id="IPR026843">
    <property type="entry name" value="SbcD_C"/>
</dbReference>
<reference evidence="10 11" key="2">
    <citation type="journal article" date="2016" name="J. Biotechnol.">
        <title>Complete genome sequence of Arthrobacter alpinus ERGS4:06, a yellow pigmented bacterium tolerant to cold and radiations isolated from Sikkim Himalaya.</title>
        <authorList>
            <person name="Kumar R."/>
            <person name="Singh D."/>
            <person name="Swarnkar M.K."/>
            <person name="Singh A.K."/>
            <person name="Kumar S."/>
        </authorList>
    </citation>
    <scope>NUCLEOTIDE SEQUENCE [LARGE SCALE GENOMIC DNA]</scope>
    <source>
        <strain evidence="10 11">ERGS4:06</strain>
    </source>
</reference>
<dbReference type="SUPFAM" id="SSF56300">
    <property type="entry name" value="Metallo-dependent phosphatases"/>
    <property type="match status" value="1"/>
</dbReference>
<gene>
    <name evidence="7" type="primary">sbcD</name>
    <name evidence="10" type="ORF">AS189_07975</name>
</gene>
<comment type="similarity">
    <text evidence="1 7">Belongs to the SbcD family.</text>
</comment>